<sequence>MKAHQKLIIGLIFIIISLLIALLSFISSNSDNPESRTNPYNQDDFKLMEIKQVESITLRGIIIPEVKEEVHMKLSGKIDGANRPLSVGSKFKKNEILIKADRLDAIYNILAARAAYKTLIQKLILSIKTELPSEFSKWNEFENKIQKSLPLPELPILKSKKEELLIHEMNIVSEFYKTKAVEKRLDDYVYLAPFEGIIIESKIRPGSSFQANENLLTLAKIQSQQLITTVEISNLQRIRNNDTVAITNPNGQALGKALFLRTGRYLSDSSKIEIHFEVLPPNQNLYNQEIHIHYPGKPTFIPNTAIKQNTVKVLHNGNTYEVQVKTTKEMGDSSIVEGLPQNCMVIANNR</sequence>
<keyword evidence="3" id="KW-0812">Transmembrane</keyword>
<organism evidence="4 5">
    <name type="scientific">Brumimicrobium oceani</name>
    <dbReference type="NCBI Taxonomy" id="2100725"/>
    <lineage>
        <taxon>Bacteria</taxon>
        <taxon>Pseudomonadati</taxon>
        <taxon>Bacteroidota</taxon>
        <taxon>Flavobacteriia</taxon>
        <taxon>Flavobacteriales</taxon>
        <taxon>Crocinitomicaceae</taxon>
        <taxon>Brumimicrobium</taxon>
    </lineage>
</organism>
<evidence type="ECO:0000256" key="1">
    <source>
        <dbReference type="ARBA" id="ARBA00004196"/>
    </source>
</evidence>
<name>A0A2U2X1B6_9FLAO</name>
<evidence type="ECO:0000256" key="3">
    <source>
        <dbReference type="SAM" id="Phobius"/>
    </source>
</evidence>
<comment type="subcellular location">
    <subcellularLocation>
        <location evidence="1">Cell envelope</location>
    </subcellularLocation>
</comment>
<reference evidence="4 5" key="1">
    <citation type="submission" date="2018-05" db="EMBL/GenBank/DDBJ databases">
        <title>Brumimicrobium oceani sp. nov., isolated from coastal sediment.</title>
        <authorList>
            <person name="Kou Y."/>
        </authorList>
    </citation>
    <scope>NUCLEOTIDE SEQUENCE [LARGE SCALE GENOMIC DNA]</scope>
    <source>
        <strain evidence="4 5">C305</strain>
    </source>
</reference>
<dbReference type="RefSeq" id="WP_109360585.1">
    <property type="nucleotide sequence ID" value="NZ_QFRJ01000016.1"/>
</dbReference>
<accession>A0A2U2X1B6</accession>
<dbReference type="Proteomes" id="UP000245370">
    <property type="component" value="Unassembled WGS sequence"/>
</dbReference>
<keyword evidence="2" id="KW-0175">Coiled coil</keyword>
<dbReference type="EMBL" id="QFRJ01000016">
    <property type="protein sequence ID" value="PWH81577.1"/>
    <property type="molecule type" value="Genomic_DNA"/>
</dbReference>
<dbReference type="GO" id="GO:0030313">
    <property type="term" value="C:cell envelope"/>
    <property type="evidence" value="ECO:0007669"/>
    <property type="project" value="UniProtKB-SubCell"/>
</dbReference>
<dbReference type="PANTHER" id="PTHR32347">
    <property type="entry name" value="EFFLUX SYSTEM COMPONENT YKNX-RELATED"/>
    <property type="match status" value="1"/>
</dbReference>
<dbReference type="AlphaFoldDB" id="A0A2U2X1B6"/>
<protein>
    <recommendedName>
        <fullName evidence="6">RND efflux pump membrane fusion protein barrel-sandwich domain-containing protein</fullName>
    </recommendedName>
</protein>
<gene>
    <name evidence="4" type="ORF">DIT68_14720</name>
</gene>
<keyword evidence="5" id="KW-1185">Reference proteome</keyword>
<proteinExistence type="predicted"/>
<evidence type="ECO:0000313" key="5">
    <source>
        <dbReference type="Proteomes" id="UP000245370"/>
    </source>
</evidence>
<evidence type="ECO:0000313" key="4">
    <source>
        <dbReference type="EMBL" id="PWH81577.1"/>
    </source>
</evidence>
<feature type="transmembrane region" description="Helical" evidence="3">
    <location>
        <begin position="7"/>
        <end position="26"/>
    </location>
</feature>
<evidence type="ECO:0000256" key="2">
    <source>
        <dbReference type="ARBA" id="ARBA00023054"/>
    </source>
</evidence>
<comment type="caution">
    <text evidence="4">The sequence shown here is derived from an EMBL/GenBank/DDBJ whole genome shotgun (WGS) entry which is preliminary data.</text>
</comment>
<dbReference type="OrthoDB" id="1114717at2"/>
<keyword evidence="3" id="KW-0472">Membrane</keyword>
<reference evidence="4 5" key="2">
    <citation type="submission" date="2018-05" db="EMBL/GenBank/DDBJ databases">
        <authorList>
            <person name="Lanie J.A."/>
            <person name="Ng W.-L."/>
            <person name="Kazmierczak K.M."/>
            <person name="Andrzejewski T.M."/>
            <person name="Davidsen T.M."/>
            <person name="Wayne K.J."/>
            <person name="Tettelin H."/>
            <person name="Glass J.I."/>
            <person name="Rusch D."/>
            <person name="Podicherti R."/>
            <person name="Tsui H.-C.T."/>
            <person name="Winkler M.E."/>
        </authorList>
    </citation>
    <scope>NUCLEOTIDE SEQUENCE [LARGE SCALE GENOMIC DNA]</scope>
    <source>
        <strain evidence="4 5">C305</strain>
    </source>
</reference>
<dbReference type="InterPro" id="IPR050465">
    <property type="entry name" value="UPF0194_transport"/>
</dbReference>
<keyword evidence="3" id="KW-1133">Transmembrane helix</keyword>
<evidence type="ECO:0008006" key="6">
    <source>
        <dbReference type="Google" id="ProtNLM"/>
    </source>
</evidence>